<keyword evidence="2" id="KW-1185">Reference proteome</keyword>
<evidence type="ECO:0000313" key="1">
    <source>
        <dbReference type="EMBL" id="UQX86858.1"/>
    </source>
</evidence>
<dbReference type="SUPFAM" id="SSF53448">
    <property type="entry name" value="Nucleotide-diphospho-sugar transferases"/>
    <property type="match status" value="1"/>
</dbReference>
<organism evidence="1 2">
    <name type="scientific">Jatrophihabitans telluris</name>
    <dbReference type="NCBI Taxonomy" id="2038343"/>
    <lineage>
        <taxon>Bacteria</taxon>
        <taxon>Bacillati</taxon>
        <taxon>Actinomycetota</taxon>
        <taxon>Actinomycetes</taxon>
        <taxon>Jatrophihabitantales</taxon>
        <taxon>Jatrophihabitantaceae</taxon>
        <taxon>Jatrophihabitans</taxon>
    </lineage>
</organism>
<dbReference type="PANTHER" id="PTHR43646:SF3">
    <property type="entry name" value="SLR1566 PROTEIN"/>
    <property type="match status" value="1"/>
</dbReference>
<dbReference type="Gene3D" id="3.90.550.10">
    <property type="entry name" value="Spore Coat Polysaccharide Biosynthesis Protein SpsA, Chain A"/>
    <property type="match status" value="1"/>
</dbReference>
<dbReference type="Pfam" id="PF13641">
    <property type="entry name" value="Glyco_tranf_2_3"/>
    <property type="match status" value="1"/>
</dbReference>
<sequence length="372" mass="40245">MSILFRAVLAFLALKLGNLAINVATFPVLTGAGSARPRPTVSLLVPMRDEADRLVHTLPAILAQGVDELILLDDCSTDATYQLAETMTADHRQARVLAGAPTPPGWTGKTWACQQLGAQATSESLVFCDADVVLAPGAVLSVLAEQQRQGADLLSVFPQQQTASIGEHLLVPLVDDVLLCFLPFPLLRADVPSAATANGSLMVFNRRAYDVLGGFEAVRGDVVEDVALARLARRRGLQLGVVLGGAIVRTRMYYGYRACVTGFARGLLATTGGSRARLVLAAGWHLLAYAVPPLLSWRRPRWALVVVLGVVERLVVEAKTGRRQWWQAVLQPLSPLAALPLFVQALRRTQHWKGRPYTYVAAPSRRLTGVRP</sequence>
<dbReference type="EMBL" id="CP097332">
    <property type="protein sequence ID" value="UQX86858.1"/>
    <property type="molecule type" value="Genomic_DNA"/>
</dbReference>
<name>A0ABY4QTU2_9ACTN</name>
<dbReference type="PANTHER" id="PTHR43646">
    <property type="entry name" value="GLYCOSYLTRANSFERASE"/>
    <property type="match status" value="1"/>
</dbReference>
<reference evidence="1" key="2">
    <citation type="submission" date="2022-05" db="EMBL/GenBank/DDBJ databases">
        <authorList>
            <person name="Kim J.-S."/>
            <person name="Lee K."/>
            <person name="Suh M."/>
            <person name="Eom M."/>
            <person name="Kim J.-S."/>
            <person name="Kim D.-S."/>
            <person name="Ko S.-H."/>
            <person name="Shin Y."/>
            <person name="Lee J.-S."/>
        </authorList>
    </citation>
    <scope>NUCLEOTIDE SEQUENCE</scope>
    <source>
        <strain evidence="1">N237</strain>
    </source>
</reference>
<dbReference type="RefSeq" id="WP_249769250.1">
    <property type="nucleotide sequence ID" value="NZ_CP097332.1"/>
</dbReference>
<accession>A0ABY4QTU2</accession>
<proteinExistence type="predicted"/>
<dbReference type="Proteomes" id="UP001056336">
    <property type="component" value="Chromosome"/>
</dbReference>
<reference evidence="1" key="1">
    <citation type="journal article" date="2018" name="Int. J. Syst. Evol. Microbiol.">
        <title>Jatrophihabitans telluris sp. nov., isolated from sediment soil of lava forest wetlands and the emended description of the genus Jatrophihabitans.</title>
        <authorList>
            <person name="Lee K.C."/>
            <person name="Suh M.K."/>
            <person name="Eom M.K."/>
            <person name="Kim K.K."/>
            <person name="Kim J.S."/>
            <person name="Kim D.S."/>
            <person name="Ko S.H."/>
            <person name="Shin Y.K."/>
            <person name="Lee J.S."/>
        </authorList>
    </citation>
    <scope>NUCLEOTIDE SEQUENCE</scope>
    <source>
        <strain evidence="1">N237</strain>
    </source>
</reference>
<evidence type="ECO:0000313" key="2">
    <source>
        <dbReference type="Proteomes" id="UP001056336"/>
    </source>
</evidence>
<gene>
    <name evidence="1" type="ORF">M6D93_11120</name>
</gene>
<protein>
    <submittedName>
        <fullName evidence="1">Glycosyltransferase family 2 protein</fullName>
    </submittedName>
</protein>
<dbReference type="InterPro" id="IPR029044">
    <property type="entry name" value="Nucleotide-diphossugar_trans"/>
</dbReference>